<dbReference type="InterPro" id="IPR029057">
    <property type="entry name" value="PRTase-like"/>
</dbReference>
<sequence length="262" mass="28863">MPVLPPEKAALFAMSSEDEQKRRLIRQRIRDFPDFPSPGVLFRTGLLQAGIDFCPGQNVSGVTTHQQVEHSKLPLIFHLGKDPGEKYPIRKSELRFLPIVPSFNGGFLELGHRCVSSPCQDALLPLLTDLPSEGLTPFPRCLLPGLDSRGFLFGPVLAQRLGVGFLLIRKKGKLPGATESISYALEYGKAELEVQKDTVEPGQKVIIVDDLLATGGTMRAACELMTKLQADILDCLVLIELSFLKGVEAVKPFPLYSLLQYH</sequence>
<evidence type="ECO:0000256" key="11">
    <source>
        <dbReference type="ARBA" id="ARBA00022726"/>
    </source>
</evidence>
<dbReference type="GO" id="GO:0002055">
    <property type="term" value="F:adenine binding"/>
    <property type="evidence" value="ECO:0007669"/>
    <property type="project" value="TreeGrafter"/>
</dbReference>
<comment type="subcellular location">
    <subcellularLocation>
        <location evidence="3">Cytoplasm</location>
    </subcellularLocation>
</comment>
<dbReference type="PANTHER" id="PTHR32315">
    <property type="entry name" value="ADENINE PHOSPHORIBOSYLTRANSFERASE"/>
    <property type="match status" value="1"/>
</dbReference>
<evidence type="ECO:0000256" key="4">
    <source>
        <dbReference type="ARBA" id="ARBA00004659"/>
    </source>
</evidence>
<dbReference type="Gene3D" id="3.30.1120.10">
    <property type="match status" value="1"/>
</dbReference>
<dbReference type="Pfam" id="PF00156">
    <property type="entry name" value="Pribosyltran"/>
    <property type="match status" value="1"/>
</dbReference>
<dbReference type="Proteomes" id="UP000504617">
    <property type="component" value="Unplaced"/>
</dbReference>
<dbReference type="Pfam" id="PF14707">
    <property type="entry name" value="Sulfatase_C"/>
    <property type="match status" value="1"/>
</dbReference>
<evidence type="ECO:0000256" key="9">
    <source>
        <dbReference type="ARBA" id="ARBA00022676"/>
    </source>
</evidence>
<dbReference type="FunFam" id="3.40.50.2020:FF:000004">
    <property type="entry name" value="Adenine phosphoribosyltransferase"/>
    <property type="match status" value="1"/>
</dbReference>
<accession>A0A6I9YRY3</accession>
<comment type="pathway">
    <text evidence="4">Purine metabolism; AMP biosynthesis via salvage pathway; AMP from adenine: step 1/1.</text>
</comment>
<dbReference type="GO" id="GO:0003999">
    <property type="term" value="F:adenine phosphoribosyltransferase activity"/>
    <property type="evidence" value="ECO:0007669"/>
    <property type="project" value="UniProtKB-EC"/>
</dbReference>
<dbReference type="InterPro" id="IPR000836">
    <property type="entry name" value="PRTase_dom"/>
</dbReference>
<dbReference type="CDD" id="cd06223">
    <property type="entry name" value="PRTases_typeI"/>
    <property type="match status" value="1"/>
</dbReference>
<evidence type="ECO:0000256" key="1">
    <source>
        <dbReference type="ARBA" id="ARBA00000868"/>
    </source>
</evidence>
<evidence type="ECO:0000313" key="13">
    <source>
        <dbReference type="Proteomes" id="UP000504617"/>
    </source>
</evidence>
<evidence type="ECO:0000313" key="14">
    <source>
        <dbReference type="RefSeq" id="XP_013927052.1"/>
    </source>
</evidence>
<evidence type="ECO:0000256" key="3">
    <source>
        <dbReference type="ARBA" id="ARBA00004496"/>
    </source>
</evidence>
<comment type="function">
    <text evidence="2">Catalyzes a salvage reaction resulting in the formation of AMP, that is energically less costly than de novo synthesis.</text>
</comment>
<dbReference type="InterPro" id="IPR050054">
    <property type="entry name" value="UPRTase/APRTase"/>
</dbReference>
<keyword evidence="9 14" id="KW-0328">Glycosyltransferase</keyword>
<keyword evidence="10" id="KW-0808">Transferase</keyword>
<dbReference type="NCBIfam" id="NF002636">
    <property type="entry name" value="PRK02304.1-5"/>
    <property type="match status" value="1"/>
</dbReference>
<gene>
    <name evidence="14" type="primary">APRT</name>
</gene>
<reference evidence="14" key="1">
    <citation type="submission" date="2025-08" db="UniProtKB">
        <authorList>
            <consortium name="RefSeq"/>
        </authorList>
    </citation>
    <scope>IDENTIFICATION</scope>
</reference>
<proteinExistence type="inferred from homology"/>
<dbReference type="GO" id="GO:0016208">
    <property type="term" value="F:AMP binding"/>
    <property type="evidence" value="ECO:0007669"/>
    <property type="project" value="TreeGrafter"/>
</dbReference>
<dbReference type="GeneID" id="106553135"/>
<name>A0A6I9YRY3_9SAUR</name>
<keyword evidence="8" id="KW-0963">Cytoplasm</keyword>
<dbReference type="SUPFAM" id="SSF53271">
    <property type="entry name" value="PRTase-like"/>
    <property type="match status" value="1"/>
</dbReference>
<protein>
    <recommendedName>
        <fullName evidence="7">adenine phosphoribosyltransferase</fullName>
        <ecNumber evidence="7">2.4.2.7</ecNumber>
    </recommendedName>
</protein>
<evidence type="ECO:0000256" key="2">
    <source>
        <dbReference type="ARBA" id="ARBA00003968"/>
    </source>
</evidence>
<evidence type="ECO:0000256" key="5">
    <source>
        <dbReference type="ARBA" id="ARBA00008391"/>
    </source>
</evidence>
<evidence type="ECO:0000256" key="7">
    <source>
        <dbReference type="ARBA" id="ARBA00011893"/>
    </source>
</evidence>
<dbReference type="GO" id="GO:0006168">
    <property type="term" value="P:adenine salvage"/>
    <property type="evidence" value="ECO:0007669"/>
    <property type="project" value="TreeGrafter"/>
</dbReference>
<dbReference type="EC" id="2.4.2.7" evidence="7"/>
<keyword evidence="13" id="KW-1185">Reference proteome</keyword>
<dbReference type="RefSeq" id="XP_013927052.1">
    <property type="nucleotide sequence ID" value="XM_014071577.1"/>
</dbReference>
<evidence type="ECO:0000256" key="6">
    <source>
        <dbReference type="ARBA" id="ARBA00011738"/>
    </source>
</evidence>
<dbReference type="PANTHER" id="PTHR32315:SF3">
    <property type="entry name" value="ADENINE PHOSPHORIBOSYLTRANSFERASE"/>
    <property type="match status" value="1"/>
</dbReference>
<dbReference type="CTD" id="353"/>
<evidence type="ECO:0000256" key="8">
    <source>
        <dbReference type="ARBA" id="ARBA00022490"/>
    </source>
</evidence>
<keyword evidence="11" id="KW-0660">Purine salvage</keyword>
<dbReference type="OrthoDB" id="363185at2759"/>
<dbReference type="GO" id="GO:0006166">
    <property type="term" value="P:purine ribonucleoside salvage"/>
    <property type="evidence" value="ECO:0007669"/>
    <property type="project" value="UniProtKB-KW"/>
</dbReference>
<feature type="domain" description="Phosphoribosyltransferase" evidence="12">
    <location>
        <begin position="145"/>
        <end position="239"/>
    </location>
</feature>
<evidence type="ECO:0000259" key="12">
    <source>
        <dbReference type="Pfam" id="PF00156"/>
    </source>
</evidence>
<comment type="similarity">
    <text evidence="5">Belongs to the purine/pyrimidine phosphoribosyltransferase family.</text>
</comment>
<dbReference type="GO" id="GO:0044209">
    <property type="term" value="P:AMP salvage"/>
    <property type="evidence" value="ECO:0007669"/>
    <property type="project" value="TreeGrafter"/>
</dbReference>
<dbReference type="KEGG" id="tsr:106553135"/>
<comment type="catalytic activity">
    <reaction evidence="1">
        <text>AMP + diphosphate = 5-phospho-alpha-D-ribose 1-diphosphate + adenine</text>
        <dbReference type="Rhea" id="RHEA:16609"/>
        <dbReference type="ChEBI" id="CHEBI:16708"/>
        <dbReference type="ChEBI" id="CHEBI:33019"/>
        <dbReference type="ChEBI" id="CHEBI:58017"/>
        <dbReference type="ChEBI" id="CHEBI:456215"/>
        <dbReference type="EC" id="2.4.2.7"/>
    </reaction>
</comment>
<comment type="subunit">
    <text evidence="6">Homodimer.</text>
</comment>
<dbReference type="AlphaFoldDB" id="A0A6I9YRY3"/>
<dbReference type="Gene3D" id="3.40.50.2020">
    <property type="match status" value="1"/>
</dbReference>
<organism evidence="13 14">
    <name type="scientific">Thamnophis sirtalis</name>
    <dbReference type="NCBI Taxonomy" id="35019"/>
    <lineage>
        <taxon>Eukaryota</taxon>
        <taxon>Metazoa</taxon>
        <taxon>Chordata</taxon>
        <taxon>Craniata</taxon>
        <taxon>Vertebrata</taxon>
        <taxon>Euteleostomi</taxon>
        <taxon>Lepidosauria</taxon>
        <taxon>Squamata</taxon>
        <taxon>Bifurcata</taxon>
        <taxon>Unidentata</taxon>
        <taxon>Episquamata</taxon>
        <taxon>Toxicofera</taxon>
        <taxon>Serpentes</taxon>
        <taxon>Colubroidea</taxon>
        <taxon>Colubridae</taxon>
        <taxon>Natricinae</taxon>
        <taxon>Thamnophis</taxon>
    </lineage>
</organism>
<dbReference type="GO" id="GO:0005737">
    <property type="term" value="C:cytoplasm"/>
    <property type="evidence" value="ECO:0007669"/>
    <property type="project" value="UniProtKB-SubCell"/>
</dbReference>
<evidence type="ECO:0000256" key="10">
    <source>
        <dbReference type="ARBA" id="ARBA00022679"/>
    </source>
</evidence>